<keyword evidence="7" id="KW-1185">Reference proteome</keyword>
<feature type="domain" description="Exocyst complex subunit EXOC6/Sec15 C-terminal" evidence="5">
    <location>
        <begin position="127"/>
        <end position="247"/>
    </location>
</feature>
<reference evidence="6" key="1">
    <citation type="submission" date="2023-02" db="EMBL/GenBank/DDBJ databases">
        <title>Genome of toxic invasive species Heracleum sosnowskyi carries increased number of genes despite the absence of recent whole-genome duplications.</title>
        <authorList>
            <person name="Schelkunov M."/>
            <person name="Shtratnikova V."/>
            <person name="Makarenko M."/>
            <person name="Klepikova A."/>
            <person name="Omelchenko D."/>
            <person name="Novikova G."/>
            <person name="Obukhova E."/>
            <person name="Bogdanov V."/>
            <person name="Penin A."/>
            <person name="Logacheva M."/>
        </authorList>
    </citation>
    <scope>NUCLEOTIDE SEQUENCE</scope>
    <source>
        <strain evidence="6">Hsosn_3</strain>
        <tissue evidence="6">Leaf</tissue>
    </source>
</reference>
<keyword evidence="3" id="KW-0268">Exocytosis</keyword>
<sequence>MYAIGGSPDPTINSQGNRYLAPVSPFAKEVTKRVDTNAGQWRSWNWSWDKNLKCWDPRGARGQERTLVRPYNQLDRVYSLSINGHRLVVATAGRHVNIYDLRNMSQPEQRRESSLKYQTRCVRCYPNQTASRDKAYLALLTLVNNKLDEFMALTDNVKWTSDDLPQHANEYISEVIIYLDTLLSTAQQILPLDALYKVGCGALEHISNSYMEAFLSDIIKMFNDNAVTSISYDLKELETFADERFQSTVCCVFRVGVRSTRVVES</sequence>
<evidence type="ECO:0000256" key="2">
    <source>
        <dbReference type="ARBA" id="ARBA00022448"/>
    </source>
</evidence>
<evidence type="ECO:0000259" key="5">
    <source>
        <dbReference type="Pfam" id="PF04091"/>
    </source>
</evidence>
<dbReference type="GO" id="GO:0016020">
    <property type="term" value="C:membrane"/>
    <property type="evidence" value="ECO:0007669"/>
    <property type="project" value="TreeGrafter"/>
</dbReference>
<organism evidence="6 7">
    <name type="scientific">Heracleum sosnowskyi</name>
    <dbReference type="NCBI Taxonomy" id="360622"/>
    <lineage>
        <taxon>Eukaryota</taxon>
        <taxon>Viridiplantae</taxon>
        <taxon>Streptophyta</taxon>
        <taxon>Embryophyta</taxon>
        <taxon>Tracheophyta</taxon>
        <taxon>Spermatophyta</taxon>
        <taxon>Magnoliopsida</taxon>
        <taxon>eudicotyledons</taxon>
        <taxon>Gunneridae</taxon>
        <taxon>Pentapetalae</taxon>
        <taxon>asterids</taxon>
        <taxon>campanulids</taxon>
        <taxon>Apiales</taxon>
        <taxon>Apiaceae</taxon>
        <taxon>Apioideae</taxon>
        <taxon>apioid superclade</taxon>
        <taxon>Tordylieae</taxon>
        <taxon>Tordyliinae</taxon>
        <taxon>Heracleum</taxon>
    </lineage>
</organism>
<comment type="similarity">
    <text evidence="1">Belongs to the SEC15 family.</text>
</comment>
<evidence type="ECO:0000313" key="6">
    <source>
        <dbReference type="EMBL" id="KAK1374326.1"/>
    </source>
</evidence>
<dbReference type="SUPFAM" id="SSF51126">
    <property type="entry name" value="Pectin lyase-like"/>
    <property type="match status" value="1"/>
</dbReference>
<dbReference type="Proteomes" id="UP001237642">
    <property type="component" value="Unassembled WGS sequence"/>
</dbReference>
<dbReference type="AlphaFoldDB" id="A0AAD8MI56"/>
<dbReference type="InterPro" id="IPR011050">
    <property type="entry name" value="Pectin_lyase_fold/virulence"/>
</dbReference>
<protein>
    <recommendedName>
        <fullName evidence="5">Exocyst complex subunit EXOC6/Sec15 C-terminal domain-containing protein</fullName>
    </recommendedName>
</protein>
<dbReference type="Pfam" id="PF04091">
    <property type="entry name" value="Sec15_C"/>
    <property type="match status" value="1"/>
</dbReference>
<dbReference type="GO" id="GO:0000145">
    <property type="term" value="C:exocyst"/>
    <property type="evidence" value="ECO:0007669"/>
    <property type="project" value="TreeGrafter"/>
</dbReference>
<dbReference type="InterPro" id="IPR042044">
    <property type="entry name" value="EXOC6PINT-1/Sec15/Tip20_C_dom2"/>
</dbReference>
<dbReference type="GO" id="GO:0006893">
    <property type="term" value="P:Golgi to plasma membrane transport"/>
    <property type="evidence" value="ECO:0007669"/>
    <property type="project" value="TreeGrafter"/>
</dbReference>
<evidence type="ECO:0000313" key="7">
    <source>
        <dbReference type="Proteomes" id="UP001237642"/>
    </source>
</evidence>
<dbReference type="InterPro" id="IPR046361">
    <property type="entry name" value="EXOC6/Sec15_C"/>
</dbReference>
<dbReference type="FunFam" id="1.20.58.670:FF:000002">
    <property type="entry name" value="Exocyst complex component"/>
    <property type="match status" value="1"/>
</dbReference>
<dbReference type="PANTHER" id="PTHR12702">
    <property type="entry name" value="SEC15"/>
    <property type="match status" value="1"/>
</dbReference>
<dbReference type="InterPro" id="IPR036322">
    <property type="entry name" value="WD40_repeat_dom_sf"/>
</dbReference>
<dbReference type="InterPro" id="IPR007225">
    <property type="entry name" value="EXOC6/Sec15"/>
</dbReference>
<evidence type="ECO:0000256" key="3">
    <source>
        <dbReference type="ARBA" id="ARBA00022483"/>
    </source>
</evidence>
<dbReference type="EMBL" id="JAUIZM010000007">
    <property type="protein sequence ID" value="KAK1374326.1"/>
    <property type="molecule type" value="Genomic_DNA"/>
</dbReference>
<gene>
    <name evidence="6" type="ORF">POM88_030519</name>
</gene>
<comment type="caution">
    <text evidence="6">The sequence shown here is derived from an EMBL/GenBank/DDBJ whole genome shotgun (WGS) entry which is preliminary data.</text>
</comment>
<evidence type="ECO:0000256" key="4">
    <source>
        <dbReference type="ARBA" id="ARBA00023054"/>
    </source>
</evidence>
<evidence type="ECO:0000256" key="1">
    <source>
        <dbReference type="ARBA" id="ARBA00007944"/>
    </source>
</evidence>
<proteinExistence type="inferred from homology"/>
<dbReference type="GO" id="GO:0090522">
    <property type="term" value="P:vesicle tethering involved in exocytosis"/>
    <property type="evidence" value="ECO:0007669"/>
    <property type="project" value="InterPro"/>
</dbReference>
<dbReference type="PANTHER" id="PTHR12702:SF0">
    <property type="entry name" value="EXOCYST COMPLEX COMPONENT 6"/>
    <property type="match status" value="1"/>
</dbReference>
<dbReference type="Gene3D" id="1.20.58.670">
    <property type="entry name" value="Dsl1p vesicle tethering complex, Tip20p subunit, domain D"/>
    <property type="match status" value="1"/>
</dbReference>
<dbReference type="InterPro" id="IPR015943">
    <property type="entry name" value="WD40/YVTN_repeat-like_dom_sf"/>
</dbReference>
<keyword evidence="2" id="KW-0813">Transport</keyword>
<dbReference type="Gene3D" id="2.130.10.10">
    <property type="entry name" value="YVTN repeat-like/Quinoprotein amine dehydrogenase"/>
    <property type="match status" value="1"/>
</dbReference>
<accession>A0AAD8MI56</accession>
<reference evidence="6" key="2">
    <citation type="submission" date="2023-05" db="EMBL/GenBank/DDBJ databases">
        <authorList>
            <person name="Schelkunov M.I."/>
        </authorList>
    </citation>
    <scope>NUCLEOTIDE SEQUENCE</scope>
    <source>
        <strain evidence="6">Hsosn_3</strain>
        <tissue evidence="6">Leaf</tissue>
    </source>
</reference>
<keyword evidence="4" id="KW-0175">Coiled coil</keyword>
<dbReference type="GO" id="GO:0006886">
    <property type="term" value="P:intracellular protein transport"/>
    <property type="evidence" value="ECO:0007669"/>
    <property type="project" value="InterPro"/>
</dbReference>
<dbReference type="SUPFAM" id="SSF50978">
    <property type="entry name" value="WD40 repeat-like"/>
    <property type="match status" value="1"/>
</dbReference>
<name>A0AAD8MI56_9APIA</name>